<dbReference type="GO" id="GO:0046872">
    <property type="term" value="F:metal ion binding"/>
    <property type="evidence" value="ECO:0007669"/>
    <property type="project" value="UniProtKB-KW"/>
</dbReference>
<dbReference type="OrthoDB" id="9765517at2"/>
<feature type="domain" description="Glutathionylspermidine synthase pre-ATP-grasp-like" evidence="6">
    <location>
        <begin position="1"/>
        <end position="95"/>
    </location>
</feature>
<evidence type="ECO:0000256" key="4">
    <source>
        <dbReference type="ARBA" id="ARBA00022840"/>
    </source>
</evidence>
<evidence type="ECO:0000313" key="8">
    <source>
        <dbReference type="Proteomes" id="UP000077926"/>
    </source>
</evidence>
<evidence type="ECO:0000256" key="5">
    <source>
        <dbReference type="ARBA" id="ARBA00022842"/>
    </source>
</evidence>
<keyword evidence="2" id="KW-0479">Metal-binding</keyword>
<name>A0A1B3XK17_9BACI</name>
<proteinExistence type="predicted"/>
<evidence type="ECO:0000256" key="3">
    <source>
        <dbReference type="ARBA" id="ARBA00022741"/>
    </source>
</evidence>
<dbReference type="Proteomes" id="UP000077926">
    <property type="component" value="Chromosome"/>
</dbReference>
<gene>
    <name evidence="7" type="ORF">ABE28_004340</name>
</gene>
<evidence type="ECO:0000256" key="1">
    <source>
        <dbReference type="ARBA" id="ARBA00022598"/>
    </source>
</evidence>
<dbReference type="GO" id="GO:0016874">
    <property type="term" value="F:ligase activity"/>
    <property type="evidence" value="ECO:0007669"/>
    <property type="project" value="UniProtKB-KW"/>
</dbReference>
<keyword evidence="5" id="KW-0460">Magnesium</keyword>
<dbReference type="AlphaFoldDB" id="A0A1B3XK17"/>
<dbReference type="Pfam" id="PF03738">
    <property type="entry name" value="GSP_synth"/>
    <property type="match status" value="1"/>
</dbReference>
<dbReference type="SUPFAM" id="SSF56059">
    <property type="entry name" value="Glutathione synthetase ATP-binding domain-like"/>
    <property type="match status" value="1"/>
</dbReference>
<keyword evidence="4" id="KW-0067">ATP-binding</keyword>
<keyword evidence="8" id="KW-1185">Reference proteome</keyword>
<organism evidence="7 8">
    <name type="scientific">Peribacillus muralis</name>
    <dbReference type="NCBI Taxonomy" id="264697"/>
    <lineage>
        <taxon>Bacteria</taxon>
        <taxon>Bacillati</taxon>
        <taxon>Bacillota</taxon>
        <taxon>Bacilli</taxon>
        <taxon>Bacillales</taxon>
        <taxon>Bacillaceae</taxon>
        <taxon>Peribacillus</taxon>
    </lineage>
</organism>
<evidence type="ECO:0000256" key="2">
    <source>
        <dbReference type="ARBA" id="ARBA00022723"/>
    </source>
</evidence>
<reference evidence="7 8" key="1">
    <citation type="submission" date="2016-08" db="EMBL/GenBank/DDBJ databases">
        <title>Complete genome sequence of Bacillus muralis G25-68, a strain with toxicity to nematodes.</title>
        <authorList>
            <person name="Zheng Z."/>
        </authorList>
    </citation>
    <scope>NUCLEOTIDE SEQUENCE [LARGE SCALE GENOMIC DNA]</scope>
    <source>
        <strain evidence="7 8">G25-68</strain>
    </source>
</reference>
<dbReference type="EMBL" id="CP017080">
    <property type="protein sequence ID" value="AOH53571.1"/>
    <property type="molecule type" value="Genomic_DNA"/>
</dbReference>
<protein>
    <recommendedName>
        <fullName evidence="6">Glutathionylspermidine synthase pre-ATP-grasp-like domain-containing protein</fullName>
    </recommendedName>
</protein>
<dbReference type="GO" id="GO:0005524">
    <property type="term" value="F:ATP binding"/>
    <property type="evidence" value="ECO:0007669"/>
    <property type="project" value="UniProtKB-KW"/>
</dbReference>
<sequence>MQSKAILALIWSRRDDSGIFSLEERESIRRHFLPTYLRGDFPFENEAYVAKPIYGREGEIVEIFDSFSNIIEKDEEDYYAGWQKVYQQYVEMPDKMVETWDGEYTGKMLVASFYQEDLVTHSNV</sequence>
<keyword evidence="3" id="KW-0547">Nucleotide-binding</keyword>
<keyword evidence="1" id="KW-0436">Ligase</keyword>
<dbReference type="KEGG" id="bmur:ABE28_004340"/>
<evidence type="ECO:0000313" key="7">
    <source>
        <dbReference type="EMBL" id="AOH53571.1"/>
    </source>
</evidence>
<evidence type="ECO:0000259" key="6">
    <source>
        <dbReference type="Pfam" id="PF03738"/>
    </source>
</evidence>
<accession>A0A1B3XK17</accession>
<dbReference type="Gene3D" id="3.30.1490.330">
    <property type="match status" value="1"/>
</dbReference>
<dbReference type="InterPro" id="IPR005494">
    <property type="entry name" value="GSPS_pre-ATP-grasp-like_dom"/>
</dbReference>